<dbReference type="Proteomes" id="UP000202485">
    <property type="component" value="Unassembled WGS sequence"/>
</dbReference>
<evidence type="ECO:0008006" key="5">
    <source>
        <dbReference type="Google" id="ProtNLM"/>
    </source>
</evidence>
<dbReference type="InterPro" id="IPR011990">
    <property type="entry name" value="TPR-like_helical_dom_sf"/>
</dbReference>
<feature type="transmembrane region" description="Helical" evidence="2">
    <location>
        <begin position="146"/>
        <end position="165"/>
    </location>
</feature>
<gene>
    <name evidence="3" type="ORF">RUA8715_01481</name>
</gene>
<dbReference type="OrthoDB" id="54411at2"/>
<evidence type="ECO:0000256" key="2">
    <source>
        <dbReference type="SAM" id="Phobius"/>
    </source>
</evidence>
<proteinExistence type="predicted"/>
<name>A0A238K170_9RHOB</name>
<feature type="region of interest" description="Disordered" evidence="1">
    <location>
        <begin position="119"/>
        <end position="138"/>
    </location>
</feature>
<sequence>MNQANDLSIDQDVGQPSPDLVRQALRDVVASAEFQTSPRLQQFLTYVVEEALAGRGSQIRGKAIAVEVYGRSIDGSGGRNLVRVEARRLRRLLREFYEDHRDGKGVRIFVDPGGYKPRFSHQASLDDPKSDLASHGPTGGPRHLRGLLLVGLGVVTMIVMLGMWLRPGNDEVGQPSNTTRQAERAALGQQSLARLQAANLADQARGMFFPVFDVKRQQIALGMFQHSTELDPALPDGYAGMAQVLATLALLSQDEDTRDDLLRQASEMSGTALELSPSGAWANASNGWRLAVSGDADEALKYARLSAELAPEDGHVLDLVGIAALIANEPELAAEVSNPTRVRSGSGRFGARNIWGVSQLVLGNYENVVEAFQGAPAAGAPVSGPSLLFQAVAHDQLGNFDEAQRLVDELDATWPDFPSEFLVQRIFPGDADVWKKILGSMAKY</sequence>
<dbReference type="SUPFAM" id="SSF48452">
    <property type="entry name" value="TPR-like"/>
    <property type="match status" value="1"/>
</dbReference>
<dbReference type="RefSeq" id="WP_093962902.1">
    <property type="nucleotide sequence ID" value="NZ_FXYG01000001.1"/>
</dbReference>
<reference evidence="4" key="1">
    <citation type="submission" date="2017-05" db="EMBL/GenBank/DDBJ databases">
        <authorList>
            <person name="Rodrigo-Torres L."/>
            <person name="Arahal R. D."/>
            <person name="Lucena T."/>
        </authorList>
    </citation>
    <scope>NUCLEOTIDE SEQUENCE [LARGE SCALE GENOMIC DNA]</scope>
    <source>
        <strain evidence="4">CECT 8715</strain>
    </source>
</reference>
<evidence type="ECO:0000313" key="4">
    <source>
        <dbReference type="Proteomes" id="UP000202485"/>
    </source>
</evidence>
<dbReference type="EMBL" id="FXYG01000001">
    <property type="protein sequence ID" value="SMX36658.1"/>
    <property type="molecule type" value="Genomic_DNA"/>
</dbReference>
<protein>
    <recommendedName>
        <fullName evidence="5">Tetratricopeptide repeat protein</fullName>
    </recommendedName>
</protein>
<keyword evidence="4" id="KW-1185">Reference proteome</keyword>
<evidence type="ECO:0000313" key="3">
    <source>
        <dbReference type="EMBL" id="SMX36658.1"/>
    </source>
</evidence>
<keyword evidence="2" id="KW-1133">Transmembrane helix</keyword>
<dbReference type="AlphaFoldDB" id="A0A238K170"/>
<dbReference type="Gene3D" id="1.25.40.10">
    <property type="entry name" value="Tetratricopeptide repeat domain"/>
    <property type="match status" value="1"/>
</dbReference>
<keyword evidence="2" id="KW-0472">Membrane</keyword>
<evidence type="ECO:0000256" key="1">
    <source>
        <dbReference type="SAM" id="MobiDB-lite"/>
    </source>
</evidence>
<accession>A0A238K170</accession>
<organism evidence="3 4">
    <name type="scientific">Ruegeria arenilitoris</name>
    <dbReference type="NCBI Taxonomy" id="1173585"/>
    <lineage>
        <taxon>Bacteria</taxon>
        <taxon>Pseudomonadati</taxon>
        <taxon>Pseudomonadota</taxon>
        <taxon>Alphaproteobacteria</taxon>
        <taxon>Rhodobacterales</taxon>
        <taxon>Roseobacteraceae</taxon>
        <taxon>Ruegeria</taxon>
    </lineage>
</organism>
<keyword evidence="2" id="KW-0812">Transmembrane</keyword>